<proteinExistence type="predicted"/>
<sequence>MTASSNESRINLTRIAHVFYTHREIDKAHHFLLDFGFREVKRVGNDIYYRGTSSEPFVYCARQGDQDGFGGAAFVVESESDLFAATKLPGATGIYDLGNAPGGGRCVTFHDPIDKFPFHLVYGQEAHADEKVLPQLDYNFVSRTFTTHHSKRMISTHKCWVTTGSVARGMKTAGALDVISWAVRSSIIGMPPNTTLSKVNSNTHLIKKV</sequence>
<dbReference type="EMBL" id="BSYA01000221">
    <property type="protein sequence ID" value="GMG36984.1"/>
    <property type="molecule type" value="Genomic_DNA"/>
</dbReference>
<dbReference type="Proteomes" id="UP001165205">
    <property type="component" value="Unassembled WGS sequence"/>
</dbReference>
<organism evidence="1 2">
    <name type="scientific">Aspergillus oryzae</name>
    <name type="common">Yellow koji mold</name>
    <dbReference type="NCBI Taxonomy" id="5062"/>
    <lineage>
        <taxon>Eukaryota</taxon>
        <taxon>Fungi</taxon>
        <taxon>Dikarya</taxon>
        <taxon>Ascomycota</taxon>
        <taxon>Pezizomycotina</taxon>
        <taxon>Eurotiomycetes</taxon>
        <taxon>Eurotiomycetidae</taxon>
        <taxon>Eurotiales</taxon>
        <taxon>Aspergillaceae</taxon>
        <taxon>Aspergillus</taxon>
        <taxon>Aspergillus subgen. Circumdati</taxon>
    </lineage>
</organism>
<name>A0AAN4YTC5_ASPOZ</name>
<dbReference type="FunFam" id="3.10.180.10:FF:000039">
    <property type="entry name" value="Trihydroxytoluene oxygenase (AFU_orthologue AFUA_8G02470)"/>
    <property type="match status" value="1"/>
</dbReference>
<dbReference type="AlphaFoldDB" id="A0AAN4YTC5"/>
<dbReference type="Gene3D" id="3.10.180.10">
    <property type="entry name" value="2,3-Dihydroxybiphenyl 1,2-Dioxygenase, domain 1"/>
    <property type="match status" value="1"/>
</dbReference>
<comment type="caution">
    <text evidence="1">The sequence shown here is derived from an EMBL/GenBank/DDBJ whole genome shotgun (WGS) entry which is preliminary data.</text>
</comment>
<evidence type="ECO:0000313" key="2">
    <source>
        <dbReference type="Proteomes" id="UP001165205"/>
    </source>
</evidence>
<dbReference type="CDD" id="cd07267">
    <property type="entry name" value="THT_Oxygenase_N"/>
    <property type="match status" value="1"/>
</dbReference>
<gene>
    <name evidence="1" type="ORF">Aory04_001192800</name>
</gene>
<dbReference type="SUPFAM" id="SSF54593">
    <property type="entry name" value="Glyoxalase/Bleomycin resistance protein/Dihydroxybiphenyl dioxygenase"/>
    <property type="match status" value="1"/>
</dbReference>
<accession>A0AAN4YTC5</accession>
<dbReference type="InterPro" id="IPR029068">
    <property type="entry name" value="Glyas_Bleomycin-R_OHBP_Dase"/>
</dbReference>
<protein>
    <submittedName>
        <fullName evidence="1">Unnamed protein product</fullName>
    </submittedName>
</protein>
<reference evidence="1" key="1">
    <citation type="submission" date="2023-04" db="EMBL/GenBank/DDBJ databases">
        <title>Aspergillus oryzae NBRC 4228.</title>
        <authorList>
            <person name="Ichikawa N."/>
            <person name="Sato H."/>
            <person name="Tonouchi N."/>
        </authorList>
    </citation>
    <scope>NUCLEOTIDE SEQUENCE</scope>
    <source>
        <strain evidence="1">NBRC 4228</strain>
    </source>
</reference>
<evidence type="ECO:0000313" key="1">
    <source>
        <dbReference type="EMBL" id="GMG36984.1"/>
    </source>
</evidence>